<protein>
    <submittedName>
        <fullName evidence="7">Neuronal acetylcholine receptor subunit alpha-5</fullName>
    </submittedName>
</protein>
<dbReference type="GO" id="GO:0016020">
    <property type="term" value="C:membrane"/>
    <property type="evidence" value="ECO:0007669"/>
    <property type="project" value="UniProtKB-SubCell"/>
</dbReference>
<keyword evidence="2 5" id="KW-0812">Transmembrane</keyword>
<evidence type="ECO:0000256" key="1">
    <source>
        <dbReference type="ARBA" id="ARBA00004370"/>
    </source>
</evidence>
<feature type="transmembrane region" description="Helical" evidence="5">
    <location>
        <begin position="374"/>
        <end position="398"/>
    </location>
</feature>
<dbReference type="GO" id="GO:0004888">
    <property type="term" value="F:transmembrane signaling receptor activity"/>
    <property type="evidence" value="ECO:0007669"/>
    <property type="project" value="InterPro"/>
</dbReference>
<evidence type="ECO:0000256" key="2">
    <source>
        <dbReference type="ARBA" id="ARBA00022692"/>
    </source>
</evidence>
<dbReference type="Pfam" id="PF02931">
    <property type="entry name" value="Neur_chan_LBD"/>
    <property type="match status" value="1"/>
</dbReference>
<comment type="subcellular location">
    <subcellularLocation>
        <location evidence="1">Membrane</location>
    </subcellularLocation>
</comment>
<sequence>MFCKNIENQSPTLRLKRHLFCEYDSTIRPTPSHKIVNNVTMKLIPKILEFDEWNSKMILHSWMTLIWNDAHLTWKPSEFEGINFIHVKSDDIWIPDLSVYNSGDLSFDQTGIPPTTCLVFNSGSVSCVPSVKHISKCVTNFASWPYDTHQCRINFGSWVHSGEEVNFHLDKKAFQMEGYTNNTEWDFKVVNAYKVLKKYKCCPNDTYPMIVYEFSISRHYGIMHTTYITPAVAMMMLTLTVLWLDSRSTERMAVASVNLICHMLCIFDLHWQLPHNGPNPPNILLYYRDSLALAVFALLLTALLRKLQTMSIEVPYWISTTTSFVLNNRAGRFLILTGDESKISTDGILSEENEDNSDIPKTGNKSKESSWRHFAAIIEWLSFFAVVFTYIVILFTLVPPP</sequence>
<keyword evidence="8" id="KW-1185">Reference proteome</keyword>
<dbReference type="OrthoDB" id="410315at2759"/>
<dbReference type="AlphaFoldDB" id="A0A0L7QKA6"/>
<dbReference type="EMBL" id="KQ414986">
    <property type="protein sequence ID" value="KOC59000.1"/>
    <property type="molecule type" value="Genomic_DNA"/>
</dbReference>
<evidence type="ECO:0000313" key="7">
    <source>
        <dbReference type="EMBL" id="KOC59000.1"/>
    </source>
</evidence>
<evidence type="ECO:0000256" key="4">
    <source>
        <dbReference type="ARBA" id="ARBA00023136"/>
    </source>
</evidence>
<feature type="transmembrane region" description="Helical" evidence="5">
    <location>
        <begin position="285"/>
        <end position="304"/>
    </location>
</feature>
<dbReference type="FunFam" id="2.70.170.10:FF:000028">
    <property type="entry name" value="AcetylCholine Receptor"/>
    <property type="match status" value="1"/>
</dbReference>
<evidence type="ECO:0000256" key="3">
    <source>
        <dbReference type="ARBA" id="ARBA00022989"/>
    </source>
</evidence>
<gene>
    <name evidence="7" type="ORF">WH47_00826</name>
</gene>
<dbReference type="CDD" id="cd18989">
    <property type="entry name" value="LGIC_ECD_cation"/>
    <property type="match status" value="1"/>
</dbReference>
<evidence type="ECO:0000259" key="6">
    <source>
        <dbReference type="Pfam" id="PF02931"/>
    </source>
</evidence>
<name>A0A0L7QKA6_9HYME</name>
<keyword evidence="7" id="KW-0675">Receptor</keyword>
<organism evidence="7 8">
    <name type="scientific">Habropoda laboriosa</name>
    <dbReference type="NCBI Taxonomy" id="597456"/>
    <lineage>
        <taxon>Eukaryota</taxon>
        <taxon>Metazoa</taxon>
        <taxon>Ecdysozoa</taxon>
        <taxon>Arthropoda</taxon>
        <taxon>Hexapoda</taxon>
        <taxon>Insecta</taxon>
        <taxon>Pterygota</taxon>
        <taxon>Neoptera</taxon>
        <taxon>Endopterygota</taxon>
        <taxon>Hymenoptera</taxon>
        <taxon>Apocrita</taxon>
        <taxon>Aculeata</taxon>
        <taxon>Apoidea</taxon>
        <taxon>Anthophila</taxon>
        <taxon>Apidae</taxon>
        <taxon>Habropoda</taxon>
    </lineage>
</organism>
<accession>A0A0L7QKA6</accession>
<evidence type="ECO:0000256" key="5">
    <source>
        <dbReference type="SAM" id="Phobius"/>
    </source>
</evidence>
<dbReference type="SUPFAM" id="SSF63712">
    <property type="entry name" value="Nicotinic receptor ligand binding domain-like"/>
    <property type="match status" value="1"/>
</dbReference>
<dbReference type="PANTHER" id="PTHR18945">
    <property type="entry name" value="NEUROTRANSMITTER GATED ION CHANNEL"/>
    <property type="match status" value="1"/>
</dbReference>
<keyword evidence="4 5" id="KW-0472">Membrane</keyword>
<dbReference type="SUPFAM" id="SSF90112">
    <property type="entry name" value="Neurotransmitter-gated ion-channel transmembrane pore"/>
    <property type="match status" value="1"/>
</dbReference>
<evidence type="ECO:0000313" key="8">
    <source>
        <dbReference type="Proteomes" id="UP000053825"/>
    </source>
</evidence>
<keyword evidence="3 5" id="KW-1133">Transmembrane helix</keyword>
<feature type="transmembrane region" description="Helical" evidence="5">
    <location>
        <begin position="252"/>
        <end position="273"/>
    </location>
</feature>
<dbReference type="InterPro" id="IPR036734">
    <property type="entry name" value="Neur_chan_lig-bd_sf"/>
</dbReference>
<feature type="domain" description="Neurotransmitter-gated ion-channel ligand-binding" evidence="6">
    <location>
        <begin position="14"/>
        <end position="219"/>
    </location>
</feature>
<feature type="transmembrane region" description="Helical" evidence="5">
    <location>
        <begin position="227"/>
        <end position="245"/>
    </location>
</feature>
<dbReference type="InterPro" id="IPR006202">
    <property type="entry name" value="Neur_chan_lig-bd"/>
</dbReference>
<dbReference type="STRING" id="597456.A0A0L7QKA6"/>
<reference evidence="7 8" key="1">
    <citation type="submission" date="2015-07" db="EMBL/GenBank/DDBJ databases">
        <title>The genome of Habropoda laboriosa.</title>
        <authorList>
            <person name="Pan H."/>
            <person name="Kapheim K."/>
        </authorList>
    </citation>
    <scope>NUCLEOTIDE SEQUENCE [LARGE SCALE GENOMIC DNA]</scope>
    <source>
        <strain evidence="7">0110345459</strain>
    </source>
</reference>
<dbReference type="Gene3D" id="2.70.170.10">
    <property type="entry name" value="Neurotransmitter-gated ion-channel ligand-binding domain"/>
    <property type="match status" value="1"/>
</dbReference>
<dbReference type="InterPro" id="IPR036719">
    <property type="entry name" value="Neuro-gated_channel_TM_sf"/>
</dbReference>
<proteinExistence type="predicted"/>
<dbReference type="InterPro" id="IPR006201">
    <property type="entry name" value="Neur_channel"/>
</dbReference>
<dbReference type="Proteomes" id="UP000053825">
    <property type="component" value="Unassembled WGS sequence"/>
</dbReference>
<dbReference type="GO" id="GO:0005230">
    <property type="term" value="F:extracellular ligand-gated monoatomic ion channel activity"/>
    <property type="evidence" value="ECO:0007669"/>
    <property type="project" value="InterPro"/>
</dbReference>